<protein>
    <submittedName>
        <fullName evidence="1">Uncharacterized protein</fullName>
    </submittedName>
</protein>
<gene>
    <name evidence="1" type="ORF">NQ176_g6357</name>
</gene>
<keyword evidence="2" id="KW-1185">Reference proteome</keyword>
<accession>A0ACC1N3M4</accession>
<dbReference type="Proteomes" id="UP001143910">
    <property type="component" value="Unassembled WGS sequence"/>
</dbReference>
<evidence type="ECO:0000313" key="2">
    <source>
        <dbReference type="Proteomes" id="UP001143910"/>
    </source>
</evidence>
<sequence>MTMNGTEDKMSFPKLIVILGATGTQGGSVVSALHDDAAYRIRCVTRNISTEKAKALASRGFEVVAGDVNNVASLNRDAYAIYAVTQFFEAFPQISAAEAQALETRQGKTIADAAASIPTLRHFIWSTLPSASRITRGRWSLPHSDGKAEVDEYILHSLPDLAKITTFVWAGTYHDNLKLPPFRPTRLTTADKYVMVQPCSERTPVVTIGDASVNVGIFVRSILSQPEITLPSRYVLMSASEDSIGRWLEMWSEITNHESYYLQVDYNQYADLWSDYGVEMGLMMKFWEFAREKSWSKAGVEVLTRNELGVTGLIGLKAAMEKIDWD</sequence>
<dbReference type="EMBL" id="JANJQO010000906">
    <property type="protein sequence ID" value="KAJ2973880.1"/>
    <property type="molecule type" value="Genomic_DNA"/>
</dbReference>
<name>A0ACC1N3M4_9HYPO</name>
<organism evidence="1 2">
    <name type="scientific">Zarea fungicola</name>
    <dbReference type="NCBI Taxonomy" id="93591"/>
    <lineage>
        <taxon>Eukaryota</taxon>
        <taxon>Fungi</taxon>
        <taxon>Dikarya</taxon>
        <taxon>Ascomycota</taxon>
        <taxon>Pezizomycotina</taxon>
        <taxon>Sordariomycetes</taxon>
        <taxon>Hypocreomycetidae</taxon>
        <taxon>Hypocreales</taxon>
        <taxon>Cordycipitaceae</taxon>
        <taxon>Zarea</taxon>
    </lineage>
</organism>
<proteinExistence type="predicted"/>
<evidence type="ECO:0000313" key="1">
    <source>
        <dbReference type="EMBL" id="KAJ2973880.1"/>
    </source>
</evidence>
<reference evidence="1" key="1">
    <citation type="submission" date="2022-08" db="EMBL/GenBank/DDBJ databases">
        <title>Genome Sequence of Lecanicillium fungicola.</title>
        <authorList>
            <person name="Buettner E."/>
        </authorList>
    </citation>
    <scope>NUCLEOTIDE SEQUENCE</scope>
    <source>
        <strain evidence="1">Babe33</strain>
    </source>
</reference>
<comment type="caution">
    <text evidence="1">The sequence shown here is derived from an EMBL/GenBank/DDBJ whole genome shotgun (WGS) entry which is preliminary data.</text>
</comment>